<gene>
    <name evidence="1" type="ORF">MLD38_030607</name>
</gene>
<dbReference type="Proteomes" id="UP001057402">
    <property type="component" value="Chromosome 9"/>
</dbReference>
<sequence length="362" mass="40402">MTGYDWPAATATALALLFIFVYHLCTVFSSRNRTPPHPHSDPLPPPQVSVSEVVSEDDLELLIGNLDNPSPLENWETLIRRSTDLVSYTASCSKPKDGPVKYLSTTVFENCSPELLRDFYMDNSYRKRWDKTIVDHVQLQVDAASGTEVGQTVKKFPLLTAREYVLAWRLWKGSDSAYYCFTKECNHPLAPQHKKYVRVRYFRSGWRIRKVAGKNAAEIKMFHQEDAGLNMDMAKLAFAKGIWSYVLKMERALGLYPTASRAQHQMSASSIALIQKVPPRLERVNSDDPVSTSIATTTHGQSEGGRKLRRPSRRVLANSFLIIGGLVCLSKGHSSLGARVAVACLLAKLHKGMDSSGQSRSA</sequence>
<evidence type="ECO:0000313" key="2">
    <source>
        <dbReference type="Proteomes" id="UP001057402"/>
    </source>
</evidence>
<protein>
    <submittedName>
        <fullName evidence="1">Uncharacterized protein</fullName>
    </submittedName>
</protein>
<name>A0ACB9MP29_9MYRT</name>
<evidence type="ECO:0000313" key="1">
    <source>
        <dbReference type="EMBL" id="KAI4325189.1"/>
    </source>
</evidence>
<dbReference type="EMBL" id="CM042888">
    <property type="protein sequence ID" value="KAI4325189.1"/>
    <property type="molecule type" value="Genomic_DNA"/>
</dbReference>
<keyword evidence="2" id="KW-1185">Reference proteome</keyword>
<proteinExistence type="predicted"/>
<reference evidence="2" key="1">
    <citation type="journal article" date="2023" name="Front. Plant Sci.">
        <title>Chromosomal-level genome assembly of Melastoma candidum provides insights into trichome evolution.</title>
        <authorList>
            <person name="Zhong Y."/>
            <person name="Wu W."/>
            <person name="Sun C."/>
            <person name="Zou P."/>
            <person name="Liu Y."/>
            <person name="Dai S."/>
            <person name="Zhou R."/>
        </authorList>
    </citation>
    <scope>NUCLEOTIDE SEQUENCE [LARGE SCALE GENOMIC DNA]</scope>
</reference>
<comment type="caution">
    <text evidence="1">The sequence shown here is derived from an EMBL/GenBank/DDBJ whole genome shotgun (WGS) entry which is preliminary data.</text>
</comment>
<organism evidence="1 2">
    <name type="scientific">Melastoma candidum</name>
    <dbReference type="NCBI Taxonomy" id="119954"/>
    <lineage>
        <taxon>Eukaryota</taxon>
        <taxon>Viridiplantae</taxon>
        <taxon>Streptophyta</taxon>
        <taxon>Embryophyta</taxon>
        <taxon>Tracheophyta</taxon>
        <taxon>Spermatophyta</taxon>
        <taxon>Magnoliopsida</taxon>
        <taxon>eudicotyledons</taxon>
        <taxon>Gunneridae</taxon>
        <taxon>Pentapetalae</taxon>
        <taxon>rosids</taxon>
        <taxon>malvids</taxon>
        <taxon>Myrtales</taxon>
        <taxon>Melastomataceae</taxon>
        <taxon>Melastomatoideae</taxon>
        <taxon>Melastomateae</taxon>
        <taxon>Melastoma</taxon>
    </lineage>
</organism>
<accession>A0ACB9MP29</accession>